<evidence type="ECO:0000313" key="7">
    <source>
        <dbReference type="Proteomes" id="UP000730482"/>
    </source>
</evidence>
<gene>
    <name evidence="6" type="ORF">KGQ19_10415</name>
</gene>
<organism evidence="6 7">
    <name type="scientific">Catenulispora pinistramenti</name>
    <dbReference type="NCBI Taxonomy" id="2705254"/>
    <lineage>
        <taxon>Bacteria</taxon>
        <taxon>Bacillati</taxon>
        <taxon>Actinomycetota</taxon>
        <taxon>Actinomycetes</taxon>
        <taxon>Catenulisporales</taxon>
        <taxon>Catenulisporaceae</taxon>
        <taxon>Catenulispora</taxon>
    </lineage>
</organism>
<feature type="domain" description="Luciferase-like" evidence="5">
    <location>
        <begin position="13"/>
        <end position="187"/>
    </location>
</feature>
<reference evidence="6 7" key="1">
    <citation type="submission" date="2020-02" db="EMBL/GenBank/DDBJ databases">
        <title>Acidophilic actinobacteria isolated from forest soil.</title>
        <authorList>
            <person name="Golinska P."/>
        </authorList>
    </citation>
    <scope>NUCLEOTIDE SEQUENCE [LARGE SCALE GENOMIC DNA]</scope>
    <source>
        <strain evidence="6 7">NL8</strain>
    </source>
</reference>
<sequence length="315" mass="34321">MRPFRFLATIDDNDEFSHLIPHARKAEAMGYSAFVIPDHLMGLAPLLPLAQVAAVTERLRVGTFVLNNSLRHPAVLAQELATLDRLSDGRLEIGIGAGWNKPEYDAIGIPFEPVGVRIKQLTEAIAVIKGSFTEGPFSFAGEYYTITDLADIPAPVQRPHPPFFLGGGGKRFLTLAGRQAQIVGLAPRIVIGDGAPRLDAPSITAAATEEKIGWIRAAAGDRFEQIELNTYPAGGPIVVTAEPRIEARRRVDRIRQQTGVELSVEEVLESPHTFVGSAKDLTRKFLELRERFGISSFLIDDLDAMAPVVEQLAGQ</sequence>
<dbReference type="Proteomes" id="UP000730482">
    <property type="component" value="Unassembled WGS sequence"/>
</dbReference>
<evidence type="ECO:0000256" key="2">
    <source>
        <dbReference type="ARBA" id="ARBA00022643"/>
    </source>
</evidence>
<keyword evidence="2" id="KW-0288">FMN</keyword>
<dbReference type="EMBL" id="JAAFYZ010000025">
    <property type="protein sequence ID" value="MBS2547287.1"/>
    <property type="molecule type" value="Genomic_DNA"/>
</dbReference>
<dbReference type="SUPFAM" id="SSF51679">
    <property type="entry name" value="Bacterial luciferase-like"/>
    <property type="match status" value="1"/>
</dbReference>
<evidence type="ECO:0000256" key="4">
    <source>
        <dbReference type="ARBA" id="ARBA00023033"/>
    </source>
</evidence>
<protein>
    <submittedName>
        <fullName evidence="6">TIGR03621 family F420-dependent LLM class oxidoreductase</fullName>
    </submittedName>
</protein>
<accession>A0ABS5KMJ8</accession>
<evidence type="ECO:0000256" key="1">
    <source>
        <dbReference type="ARBA" id="ARBA00022630"/>
    </source>
</evidence>
<dbReference type="Pfam" id="PF00296">
    <property type="entry name" value="Bac_luciferase"/>
    <property type="match status" value="1"/>
</dbReference>
<keyword evidence="1" id="KW-0285">Flavoprotein</keyword>
<dbReference type="InterPro" id="IPR011251">
    <property type="entry name" value="Luciferase-like_dom"/>
</dbReference>
<keyword evidence="7" id="KW-1185">Reference proteome</keyword>
<comment type="caution">
    <text evidence="6">The sequence shown here is derived from an EMBL/GenBank/DDBJ whole genome shotgun (WGS) entry which is preliminary data.</text>
</comment>
<dbReference type="RefSeq" id="WP_212008882.1">
    <property type="nucleotide sequence ID" value="NZ_JAAFYZ010000025.1"/>
</dbReference>
<evidence type="ECO:0000313" key="6">
    <source>
        <dbReference type="EMBL" id="MBS2547287.1"/>
    </source>
</evidence>
<dbReference type="PANTHER" id="PTHR42847">
    <property type="entry name" value="ALKANESULFONATE MONOOXYGENASE"/>
    <property type="match status" value="1"/>
</dbReference>
<dbReference type="NCBIfam" id="TIGR03621">
    <property type="entry name" value="F420_MSMEG_2516"/>
    <property type="match status" value="1"/>
</dbReference>
<dbReference type="Gene3D" id="3.20.20.30">
    <property type="entry name" value="Luciferase-like domain"/>
    <property type="match status" value="1"/>
</dbReference>
<proteinExistence type="predicted"/>
<dbReference type="InterPro" id="IPR036661">
    <property type="entry name" value="Luciferase-like_sf"/>
</dbReference>
<dbReference type="InterPro" id="IPR019923">
    <property type="entry name" value="Lucif-like_OxRdtase_MSMEG_2516"/>
</dbReference>
<evidence type="ECO:0000256" key="3">
    <source>
        <dbReference type="ARBA" id="ARBA00023002"/>
    </source>
</evidence>
<evidence type="ECO:0000259" key="5">
    <source>
        <dbReference type="Pfam" id="PF00296"/>
    </source>
</evidence>
<dbReference type="PANTHER" id="PTHR42847:SF4">
    <property type="entry name" value="ALKANESULFONATE MONOOXYGENASE-RELATED"/>
    <property type="match status" value="1"/>
</dbReference>
<dbReference type="InterPro" id="IPR050172">
    <property type="entry name" value="SsuD_RutA_monooxygenase"/>
</dbReference>
<keyword evidence="4" id="KW-0503">Monooxygenase</keyword>
<keyword evidence="3" id="KW-0560">Oxidoreductase</keyword>
<name>A0ABS5KMJ8_9ACTN</name>